<organism evidence="1 2">
    <name type="scientific">Rotaria magnacalcarata</name>
    <dbReference type="NCBI Taxonomy" id="392030"/>
    <lineage>
        <taxon>Eukaryota</taxon>
        <taxon>Metazoa</taxon>
        <taxon>Spiralia</taxon>
        <taxon>Gnathifera</taxon>
        <taxon>Rotifera</taxon>
        <taxon>Eurotatoria</taxon>
        <taxon>Bdelloidea</taxon>
        <taxon>Philodinida</taxon>
        <taxon>Philodinidae</taxon>
        <taxon>Rotaria</taxon>
    </lineage>
</organism>
<proteinExistence type="predicted"/>
<reference evidence="1" key="1">
    <citation type="submission" date="2021-02" db="EMBL/GenBank/DDBJ databases">
        <authorList>
            <person name="Nowell W R."/>
        </authorList>
    </citation>
    <scope>NUCLEOTIDE SEQUENCE</scope>
</reference>
<dbReference type="Proteomes" id="UP000663866">
    <property type="component" value="Unassembled WGS sequence"/>
</dbReference>
<evidence type="ECO:0000313" key="1">
    <source>
        <dbReference type="EMBL" id="CAF4532228.1"/>
    </source>
</evidence>
<protein>
    <submittedName>
        <fullName evidence="1">Uncharacterized protein</fullName>
    </submittedName>
</protein>
<sequence length="59" mass="6569">MESVELSKLVSLAERLESSIPKKFMNDNVKINTVTEKVKFNPDMEIKGIASFRPNGGTV</sequence>
<comment type="caution">
    <text evidence="1">The sequence shown here is derived from an EMBL/GenBank/DDBJ whole genome shotgun (WGS) entry which is preliminary data.</text>
</comment>
<feature type="non-terminal residue" evidence="1">
    <location>
        <position position="59"/>
    </location>
</feature>
<keyword evidence="2" id="KW-1185">Reference proteome</keyword>
<dbReference type="AlphaFoldDB" id="A0A820XFC8"/>
<gene>
    <name evidence="1" type="ORF">OVN521_LOCUS42376</name>
</gene>
<dbReference type="EMBL" id="CAJOBG010058106">
    <property type="protein sequence ID" value="CAF4532228.1"/>
    <property type="molecule type" value="Genomic_DNA"/>
</dbReference>
<name>A0A820XFC8_9BILA</name>
<accession>A0A820XFC8</accession>
<evidence type="ECO:0000313" key="2">
    <source>
        <dbReference type="Proteomes" id="UP000663866"/>
    </source>
</evidence>